<reference evidence="3 4" key="1">
    <citation type="journal article" date="2014" name="Nat. Commun.">
        <title>Klebsormidium flaccidum genome reveals primary factors for plant terrestrial adaptation.</title>
        <authorList>
            <person name="Hori K."/>
            <person name="Maruyama F."/>
            <person name="Fujisawa T."/>
            <person name="Togashi T."/>
            <person name="Yamamoto N."/>
            <person name="Seo M."/>
            <person name="Sato S."/>
            <person name="Yamada T."/>
            <person name="Mori H."/>
            <person name="Tajima N."/>
            <person name="Moriyama T."/>
            <person name="Ikeuchi M."/>
            <person name="Watanabe M."/>
            <person name="Wada H."/>
            <person name="Kobayashi K."/>
            <person name="Saito M."/>
            <person name="Masuda T."/>
            <person name="Sasaki-Sekimoto Y."/>
            <person name="Mashiguchi K."/>
            <person name="Awai K."/>
            <person name="Shimojima M."/>
            <person name="Masuda S."/>
            <person name="Iwai M."/>
            <person name="Nobusawa T."/>
            <person name="Narise T."/>
            <person name="Kondo S."/>
            <person name="Saito H."/>
            <person name="Sato R."/>
            <person name="Murakawa M."/>
            <person name="Ihara Y."/>
            <person name="Oshima-Yamada Y."/>
            <person name="Ohtaka K."/>
            <person name="Satoh M."/>
            <person name="Sonobe K."/>
            <person name="Ishii M."/>
            <person name="Ohtani R."/>
            <person name="Kanamori-Sato M."/>
            <person name="Honoki R."/>
            <person name="Miyazaki D."/>
            <person name="Mochizuki H."/>
            <person name="Umetsu J."/>
            <person name="Higashi K."/>
            <person name="Shibata D."/>
            <person name="Kamiya Y."/>
            <person name="Sato N."/>
            <person name="Nakamura Y."/>
            <person name="Tabata S."/>
            <person name="Ida S."/>
            <person name="Kurokawa K."/>
            <person name="Ohta H."/>
        </authorList>
    </citation>
    <scope>NUCLEOTIDE SEQUENCE [LARGE SCALE GENOMIC DNA]</scope>
    <source>
        <strain evidence="3 4">NIES-2285</strain>
    </source>
</reference>
<feature type="region of interest" description="Disordered" evidence="2">
    <location>
        <begin position="69"/>
        <end position="93"/>
    </location>
</feature>
<evidence type="ECO:0000313" key="3">
    <source>
        <dbReference type="EMBL" id="GAQ91903.1"/>
    </source>
</evidence>
<dbReference type="InterPro" id="IPR051620">
    <property type="entry name" value="ORF904-like_C"/>
</dbReference>
<dbReference type="AlphaFoldDB" id="A0A1Y1IMM6"/>
<evidence type="ECO:0000313" key="4">
    <source>
        <dbReference type="Proteomes" id="UP000054558"/>
    </source>
</evidence>
<evidence type="ECO:0000256" key="1">
    <source>
        <dbReference type="ARBA" id="ARBA00022801"/>
    </source>
</evidence>
<dbReference type="PANTHER" id="PTHR35372">
    <property type="entry name" value="ATP BINDING PROTEIN-RELATED"/>
    <property type="match status" value="1"/>
</dbReference>
<feature type="compositionally biased region" description="Basic and acidic residues" evidence="2">
    <location>
        <begin position="83"/>
        <end position="93"/>
    </location>
</feature>
<dbReference type="PANTHER" id="PTHR35372:SF2">
    <property type="entry name" value="SF3 HELICASE DOMAIN-CONTAINING PROTEIN"/>
    <property type="match status" value="1"/>
</dbReference>
<protein>
    <submittedName>
        <fullName evidence="3">Uncharacterized protein</fullName>
    </submittedName>
</protein>
<dbReference type="EMBL" id="DF237828">
    <property type="protein sequence ID" value="GAQ91903.1"/>
    <property type="molecule type" value="Genomic_DNA"/>
</dbReference>
<dbReference type="Proteomes" id="UP000054558">
    <property type="component" value="Unassembled WGS sequence"/>
</dbReference>
<proteinExistence type="predicted"/>
<evidence type="ECO:0000256" key="2">
    <source>
        <dbReference type="SAM" id="MobiDB-lite"/>
    </source>
</evidence>
<accession>A0A1Y1IMM6</accession>
<gene>
    <name evidence="3" type="ORF">KFL_008790020</name>
</gene>
<keyword evidence="1" id="KW-0378">Hydrolase</keyword>
<organism evidence="3 4">
    <name type="scientific">Klebsormidium nitens</name>
    <name type="common">Green alga</name>
    <name type="synonym">Ulothrix nitens</name>
    <dbReference type="NCBI Taxonomy" id="105231"/>
    <lineage>
        <taxon>Eukaryota</taxon>
        <taxon>Viridiplantae</taxon>
        <taxon>Streptophyta</taxon>
        <taxon>Klebsormidiophyceae</taxon>
        <taxon>Klebsormidiales</taxon>
        <taxon>Klebsormidiaceae</taxon>
        <taxon>Klebsormidium</taxon>
    </lineage>
</organism>
<keyword evidence="4" id="KW-1185">Reference proteome</keyword>
<sequence>MLTRYEAMLGGEVAPVSADDESVYKTLDKRFVDHWAFQGEMGGSHIATQMYSSCGRVYDRVRKRLRKELKDVGNDKKKAKKLVRPDFKPQELQ</sequence>
<name>A0A1Y1IMM6_KLENI</name>
<dbReference type="GO" id="GO:0016787">
    <property type="term" value="F:hydrolase activity"/>
    <property type="evidence" value="ECO:0007669"/>
    <property type="project" value="UniProtKB-KW"/>
</dbReference>